<name>A7HWE7_PARL1</name>
<dbReference type="Proteomes" id="UP000006377">
    <property type="component" value="Chromosome"/>
</dbReference>
<keyword evidence="2" id="KW-1185">Reference proteome</keyword>
<evidence type="ECO:0000313" key="1">
    <source>
        <dbReference type="EMBL" id="ABS64230.1"/>
    </source>
</evidence>
<dbReference type="AlphaFoldDB" id="A7HWE7"/>
<protein>
    <recommendedName>
        <fullName evidence="3">Motility protein</fullName>
    </recommendedName>
</protein>
<proteinExistence type="predicted"/>
<organism evidence="1 2">
    <name type="scientific">Parvibaculum lavamentivorans (strain DS-1 / DSM 13023 / NCIMB 13966)</name>
    <dbReference type="NCBI Taxonomy" id="402881"/>
    <lineage>
        <taxon>Bacteria</taxon>
        <taxon>Pseudomonadati</taxon>
        <taxon>Pseudomonadota</taxon>
        <taxon>Alphaproteobacteria</taxon>
        <taxon>Hyphomicrobiales</taxon>
        <taxon>Parvibaculaceae</taxon>
        <taxon>Parvibaculum</taxon>
    </lineage>
</organism>
<evidence type="ECO:0000313" key="2">
    <source>
        <dbReference type="Proteomes" id="UP000006377"/>
    </source>
</evidence>
<reference evidence="1 2" key="1">
    <citation type="journal article" date="2011" name="Stand. Genomic Sci.">
        <title>Complete genome sequence of Parvibaculum lavamentivorans type strain (DS-1(T)).</title>
        <authorList>
            <person name="Schleheck D."/>
            <person name="Weiss M."/>
            <person name="Pitluck S."/>
            <person name="Bruce D."/>
            <person name="Land M.L."/>
            <person name="Han S."/>
            <person name="Saunders E."/>
            <person name="Tapia R."/>
            <person name="Detter C."/>
            <person name="Brettin T."/>
            <person name="Han J."/>
            <person name="Woyke T."/>
            <person name="Goodwin L."/>
            <person name="Pennacchio L."/>
            <person name="Nolan M."/>
            <person name="Cook A.M."/>
            <person name="Kjelleberg S."/>
            <person name="Thomas T."/>
        </authorList>
    </citation>
    <scope>NUCLEOTIDE SEQUENCE [LARGE SCALE GENOMIC DNA]</scope>
    <source>
        <strain evidence="2">DS-1 / DSM 13023 / NCIMB 13966</strain>
    </source>
</reference>
<dbReference type="KEGG" id="pla:Plav_2622"/>
<accession>A7HWE7</accession>
<sequence length="67" mass="6798">MSVSNLAAAAAASQQSQLQLAMQTAMLKAGHNQDMALVEMIAESAETAAKLNASAPPGTGTQLDIKV</sequence>
<dbReference type="InterPro" id="IPR025906">
    <property type="entry name" value="YjfB_motility"/>
</dbReference>
<dbReference type="EMBL" id="CP000774">
    <property type="protein sequence ID" value="ABS64230.1"/>
    <property type="molecule type" value="Genomic_DNA"/>
</dbReference>
<evidence type="ECO:0008006" key="3">
    <source>
        <dbReference type="Google" id="ProtNLM"/>
    </source>
</evidence>
<dbReference type="HOGENOM" id="CLU_2808523_0_0_5"/>
<dbReference type="Pfam" id="PF14070">
    <property type="entry name" value="YjfB_motility"/>
    <property type="match status" value="1"/>
</dbReference>
<gene>
    <name evidence="1" type="ordered locus">Plav_2622</name>
</gene>